<evidence type="ECO:0000256" key="5">
    <source>
        <dbReference type="ARBA" id="ARBA00022519"/>
    </source>
</evidence>
<feature type="region of interest" description="Disordered" evidence="10">
    <location>
        <begin position="102"/>
        <end position="121"/>
    </location>
</feature>
<evidence type="ECO:0000313" key="13">
    <source>
        <dbReference type="EMBL" id="SHF17777.1"/>
    </source>
</evidence>
<dbReference type="InterPro" id="IPR006260">
    <property type="entry name" value="TonB/TolA_C"/>
</dbReference>
<dbReference type="EMBL" id="FQUS01000006">
    <property type="protein sequence ID" value="SHF17777.1"/>
    <property type="molecule type" value="Genomic_DNA"/>
</dbReference>
<evidence type="ECO:0000256" key="6">
    <source>
        <dbReference type="ARBA" id="ARBA00022692"/>
    </source>
</evidence>
<protein>
    <submittedName>
        <fullName evidence="13">Outer membrane transport energization protein TonB</fullName>
    </submittedName>
</protein>
<keyword evidence="6 11" id="KW-0812">Transmembrane</keyword>
<sequence length="222" mass="25523">MSDPKNRRKKPEADLRKYYTLFWEIGMIVALLLFIVAMKVDLRTEKQDVNLVQEQEVVEMEEVIQTQQQEQPPPPPRPQVPVEVPNDEIIEDQDINLDADLNMDQPLEMPPPPEQEEEEDEEDFFVAVEQMPELIGGLGELQQKINYPERARRAGIEGRVIIQFIVTEQGNVEDPKVIRGIGGGCDQEALRVVKQAKFEPGRQRGNPVRVQYSLPIIFRLQS</sequence>
<evidence type="ECO:0000313" key="14">
    <source>
        <dbReference type="Proteomes" id="UP000184041"/>
    </source>
</evidence>
<evidence type="ECO:0000256" key="8">
    <source>
        <dbReference type="ARBA" id="ARBA00022989"/>
    </source>
</evidence>
<evidence type="ECO:0000259" key="12">
    <source>
        <dbReference type="PROSITE" id="PS52015"/>
    </source>
</evidence>
<keyword evidence="4" id="KW-1003">Cell membrane</keyword>
<evidence type="ECO:0000256" key="10">
    <source>
        <dbReference type="SAM" id="MobiDB-lite"/>
    </source>
</evidence>
<evidence type="ECO:0000256" key="4">
    <source>
        <dbReference type="ARBA" id="ARBA00022475"/>
    </source>
</evidence>
<dbReference type="GO" id="GO:0098797">
    <property type="term" value="C:plasma membrane protein complex"/>
    <property type="evidence" value="ECO:0007669"/>
    <property type="project" value="TreeGrafter"/>
</dbReference>
<dbReference type="GO" id="GO:0015031">
    <property type="term" value="P:protein transport"/>
    <property type="evidence" value="ECO:0007669"/>
    <property type="project" value="UniProtKB-KW"/>
</dbReference>
<evidence type="ECO:0000256" key="7">
    <source>
        <dbReference type="ARBA" id="ARBA00022927"/>
    </source>
</evidence>
<dbReference type="InterPro" id="IPR051045">
    <property type="entry name" value="TonB-dependent_transducer"/>
</dbReference>
<name>A0A1M4ZJ00_9BACT</name>
<feature type="transmembrane region" description="Helical" evidence="11">
    <location>
        <begin position="21"/>
        <end position="40"/>
    </location>
</feature>
<dbReference type="Pfam" id="PF03544">
    <property type="entry name" value="TonB_C"/>
    <property type="match status" value="1"/>
</dbReference>
<feature type="region of interest" description="Disordered" evidence="10">
    <location>
        <begin position="62"/>
        <end position="83"/>
    </location>
</feature>
<organism evidence="13 14">
    <name type="scientific">Fodinibius roseus</name>
    <dbReference type="NCBI Taxonomy" id="1194090"/>
    <lineage>
        <taxon>Bacteria</taxon>
        <taxon>Pseudomonadati</taxon>
        <taxon>Balneolota</taxon>
        <taxon>Balneolia</taxon>
        <taxon>Balneolales</taxon>
        <taxon>Balneolaceae</taxon>
        <taxon>Fodinibius</taxon>
    </lineage>
</organism>
<dbReference type="Proteomes" id="UP000184041">
    <property type="component" value="Unassembled WGS sequence"/>
</dbReference>
<proteinExistence type="inferred from homology"/>
<evidence type="ECO:0000256" key="9">
    <source>
        <dbReference type="ARBA" id="ARBA00023136"/>
    </source>
</evidence>
<dbReference type="PRINTS" id="PR01374">
    <property type="entry name" value="TONBPROTEIN"/>
</dbReference>
<comment type="subcellular location">
    <subcellularLocation>
        <location evidence="1">Cell inner membrane</location>
        <topology evidence="1">Single-pass membrane protein</topology>
        <orientation evidence="1">Periplasmic side</orientation>
    </subcellularLocation>
</comment>
<keyword evidence="14" id="KW-1185">Reference proteome</keyword>
<dbReference type="GO" id="GO:0031992">
    <property type="term" value="F:energy transducer activity"/>
    <property type="evidence" value="ECO:0007669"/>
    <property type="project" value="InterPro"/>
</dbReference>
<dbReference type="OrthoDB" id="9812355at2"/>
<keyword evidence="7" id="KW-0653">Protein transport</keyword>
<dbReference type="GO" id="GO:0030288">
    <property type="term" value="C:outer membrane-bounded periplasmic space"/>
    <property type="evidence" value="ECO:0007669"/>
    <property type="project" value="InterPro"/>
</dbReference>
<comment type="similarity">
    <text evidence="2">Belongs to the TonB family.</text>
</comment>
<keyword evidence="9 11" id="KW-0472">Membrane</keyword>
<dbReference type="InterPro" id="IPR037682">
    <property type="entry name" value="TonB_C"/>
</dbReference>
<dbReference type="PANTHER" id="PTHR33446:SF2">
    <property type="entry name" value="PROTEIN TONB"/>
    <property type="match status" value="1"/>
</dbReference>
<feature type="domain" description="TonB C-terminal" evidence="12">
    <location>
        <begin position="132"/>
        <end position="222"/>
    </location>
</feature>
<dbReference type="GO" id="GO:0015891">
    <property type="term" value="P:siderophore transport"/>
    <property type="evidence" value="ECO:0007669"/>
    <property type="project" value="InterPro"/>
</dbReference>
<reference evidence="13 14" key="1">
    <citation type="submission" date="2016-11" db="EMBL/GenBank/DDBJ databases">
        <authorList>
            <person name="Jaros S."/>
            <person name="Januszkiewicz K."/>
            <person name="Wedrychowicz H."/>
        </authorList>
    </citation>
    <scope>NUCLEOTIDE SEQUENCE [LARGE SCALE GENOMIC DNA]</scope>
    <source>
        <strain evidence="13 14">DSM 21986</strain>
    </source>
</reference>
<keyword evidence="5" id="KW-0997">Cell inner membrane</keyword>
<dbReference type="RefSeq" id="WP_073061352.1">
    <property type="nucleotide sequence ID" value="NZ_FQUS01000006.1"/>
</dbReference>
<keyword evidence="8 11" id="KW-1133">Transmembrane helix</keyword>
<evidence type="ECO:0000256" key="1">
    <source>
        <dbReference type="ARBA" id="ARBA00004383"/>
    </source>
</evidence>
<evidence type="ECO:0000256" key="3">
    <source>
        <dbReference type="ARBA" id="ARBA00022448"/>
    </source>
</evidence>
<dbReference type="SUPFAM" id="SSF74653">
    <property type="entry name" value="TolA/TonB C-terminal domain"/>
    <property type="match status" value="1"/>
</dbReference>
<dbReference type="PROSITE" id="PS52015">
    <property type="entry name" value="TONB_CTD"/>
    <property type="match status" value="1"/>
</dbReference>
<dbReference type="NCBIfam" id="TIGR01352">
    <property type="entry name" value="tonB_Cterm"/>
    <property type="match status" value="1"/>
</dbReference>
<keyword evidence="3" id="KW-0813">Transport</keyword>
<evidence type="ECO:0000256" key="11">
    <source>
        <dbReference type="SAM" id="Phobius"/>
    </source>
</evidence>
<dbReference type="InterPro" id="IPR003538">
    <property type="entry name" value="TonB"/>
</dbReference>
<dbReference type="PANTHER" id="PTHR33446">
    <property type="entry name" value="PROTEIN TONB-RELATED"/>
    <property type="match status" value="1"/>
</dbReference>
<dbReference type="Gene3D" id="3.30.1150.10">
    <property type="match status" value="1"/>
</dbReference>
<dbReference type="STRING" id="1194090.SAMN05443144_10640"/>
<evidence type="ECO:0000256" key="2">
    <source>
        <dbReference type="ARBA" id="ARBA00006555"/>
    </source>
</evidence>
<dbReference type="GO" id="GO:0055085">
    <property type="term" value="P:transmembrane transport"/>
    <property type="evidence" value="ECO:0007669"/>
    <property type="project" value="InterPro"/>
</dbReference>
<accession>A0A1M4ZJ00</accession>
<dbReference type="AlphaFoldDB" id="A0A1M4ZJ00"/>
<gene>
    <name evidence="13" type="ORF">SAMN05443144_10640</name>
</gene>